<sequence>MTDFQAFHFIRPEWLIAIVPLLIMALLLTKISSKQSGWQGIVSSHLYQYLVVAKDKKSYKPPFYLVGLAWLLACIAMAGPTWQKLPQPVYQVSTGKVVILDMSMSMRATDVLPDRLTRAKFKTIDLLNSLEDGEVGLVVYAGDAFTISPLTSDVTNITALIPSLRPEIMPIPGSDPLFAMQQAEKLLASAGYKKGEIYWISDGIEFDDIEELQDHIKKSPYRYSVLGVGTQKGAPIMMLDGSFLKDVRGNIVLPTLNSNYFSQVLGNTNGRYTPIQNDDSDIENMQFRSLTIEQDQVSGDVIGQGDQWQDMGVVFILIILPFAAYAFRRGILVVLLSAILFLPTEPSYASDEAAKANSSKANEWMGNIFKNADQQGLEAFEKQEFDKAVSTFTDPMWKGAAYYKNKDYEAALNAFKSVPGPESAYNQGNVLARLGQLEQAIEKYDEALKERPGHTNAIANRKLVEDLLKQQENQDQDGQQQDGEDQKSGESENSDQQSGEQSESDQQSSDQQSSDQQSSSQQSEQSDQQQESEQDSKQNQDESKDNESEQKQDDSDRQNAETEAVSEEAQGKAGENSEQKSNLRQQKPMEEMTSEEKEQMQRMQMLMNKVPDDPAFLLQRKMLLESQKRRSERFSKPNKKDW</sequence>
<dbReference type="InterPro" id="IPR019734">
    <property type="entry name" value="TPR_rpt"/>
</dbReference>
<dbReference type="PROSITE" id="PS50234">
    <property type="entry name" value="VWFA"/>
    <property type="match status" value="1"/>
</dbReference>
<dbReference type="SMART" id="SM00028">
    <property type="entry name" value="TPR"/>
    <property type="match status" value="1"/>
</dbReference>
<dbReference type="STRING" id="1121922.GCA_000428905_02844"/>
<evidence type="ECO:0000256" key="5">
    <source>
        <dbReference type="SAM" id="Phobius"/>
    </source>
</evidence>
<dbReference type="PANTHER" id="PTHR22550:SF14">
    <property type="entry name" value="VWFA DOMAIN-CONTAINING PROTEIN"/>
    <property type="match status" value="1"/>
</dbReference>
<keyword evidence="5" id="KW-0472">Membrane</keyword>
<dbReference type="Proteomes" id="UP000006251">
    <property type="component" value="Unassembled WGS sequence"/>
</dbReference>
<dbReference type="RefSeq" id="WP_006010639.1">
    <property type="nucleotide sequence ID" value="NZ_AUAV01000015.1"/>
</dbReference>
<evidence type="ECO:0000256" key="3">
    <source>
        <dbReference type="PROSITE-ProRule" id="PRU00339"/>
    </source>
</evidence>
<feature type="transmembrane region" description="Helical" evidence="5">
    <location>
        <begin position="12"/>
        <end position="29"/>
    </location>
</feature>
<dbReference type="Gene3D" id="1.25.40.10">
    <property type="entry name" value="Tetratricopeptide repeat domain"/>
    <property type="match status" value="1"/>
</dbReference>
<accession>K6ZYS7</accession>
<keyword evidence="5" id="KW-1133">Transmembrane helix</keyword>
<dbReference type="SUPFAM" id="SSF48452">
    <property type="entry name" value="TPR-like"/>
    <property type="match status" value="1"/>
</dbReference>
<keyword evidence="8" id="KW-1185">Reference proteome</keyword>
<dbReference type="OrthoDB" id="9807628at2"/>
<dbReference type="PROSITE" id="PS50293">
    <property type="entry name" value="TPR_REGION"/>
    <property type="match status" value="1"/>
</dbReference>
<feature type="region of interest" description="Disordered" evidence="4">
    <location>
        <begin position="471"/>
        <end position="601"/>
    </location>
</feature>
<dbReference type="InterPro" id="IPR002035">
    <property type="entry name" value="VWF_A"/>
</dbReference>
<dbReference type="PANTHER" id="PTHR22550">
    <property type="entry name" value="SPORE GERMINATION PROTEIN"/>
    <property type="match status" value="1"/>
</dbReference>
<dbReference type="InterPro" id="IPR011990">
    <property type="entry name" value="TPR-like_helical_dom_sf"/>
</dbReference>
<dbReference type="Pfam" id="PF13519">
    <property type="entry name" value="VWA_2"/>
    <property type="match status" value="1"/>
</dbReference>
<comment type="caution">
    <text evidence="7">The sequence shown here is derived from an EMBL/GenBank/DDBJ whole genome shotgun (WGS) entry which is preliminary data.</text>
</comment>
<name>K6ZYS7_9ALTE</name>
<gene>
    <name evidence="7" type="ORF">GPAL_1586</name>
</gene>
<dbReference type="InterPro" id="IPR013105">
    <property type="entry name" value="TPR_2"/>
</dbReference>
<dbReference type="SMART" id="SM00327">
    <property type="entry name" value="VWA"/>
    <property type="match status" value="1"/>
</dbReference>
<feature type="repeat" description="TPR" evidence="3">
    <location>
        <begin position="421"/>
        <end position="454"/>
    </location>
</feature>
<evidence type="ECO:0000256" key="2">
    <source>
        <dbReference type="ARBA" id="ARBA00022803"/>
    </source>
</evidence>
<feature type="transmembrane region" description="Helical" evidence="5">
    <location>
        <begin position="63"/>
        <end position="82"/>
    </location>
</feature>
<organism evidence="7 8">
    <name type="scientific">Brumicola pallidula DSM 14239 = ACAM 615</name>
    <dbReference type="NCBI Taxonomy" id="1121922"/>
    <lineage>
        <taxon>Bacteria</taxon>
        <taxon>Pseudomonadati</taxon>
        <taxon>Pseudomonadota</taxon>
        <taxon>Gammaproteobacteria</taxon>
        <taxon>Alteromonadales</taxon>
        <taxon>Alteromonadaceae</taxon>
        <taxon>Brumicola</taxon>
    </lineage>
</organism>
<feature type="compositionally biased region" description="Basic and acidic residues" evidence="4">
    <location>
        <begin position="534"/>
        <end position="560"/>
    </location>
</feature>
<keyword evidence="1" id="KW-0677">Repeat</keyword>
<evidence type="ECO:0000256" key="4">
    <source>
        <dbReference type="SAM" id="MobiDB-lite"/>
    </source>
</evidence>
<reference evidence="8" key="1">
    <citation type="journal article" date="2014" name="Environ. Microbiol.">
        <title>Comparative genomics of the marine bacterial genus Glaciecola reveals the high degree of genomic diversity and genomic characteristic for cold adaptation.</title>
        <authorList>
            <person name="Qin Q.L."/>
            <person name="Xie B.B."/>
            <person name="Yu Y."/>
            <person name="Shu Y.L."/>
            <person name="Rong J.C."/>
            <person name="Zhang Y.J."/>
            <person name="Zhao D.L."/>
            <person name="Chen X.L."/>
            <person name="Zhang X.Y."/>
            <person name="Chen B."/>
            <person name="Zhou B.C."/>
            <person name="Zhang Y.Z."/>
        </authorList>
    </citation>
    <scope>NUCLEOTIDE SEQUENCE [LARGE SCALE GENOMIC DNA]</scope>
    <source>
        <strain evidence="8">ACAM 615</strain>
    </source>
</reference>
<dbReference type="InterPro" id="IPR050768">
    <property type="entry name" value="UPF0353/GerABKA_families"/>
</dbReference>
<dbReference type="Gene3D" id="3.40.50.410">
    <property type="entry name" value="von Willebrand factor, type A domain"/>
    <property type="match status" value="1"/>
</dbReference>
<dbReference type="InterPro" id="IPR036465">
    <property type="entry name" value="vWFA_dom_sf"/>
</dbReference>
<feature type="domain" description="VWFA" evidence="6">
    <location>
        <begin position="95"/>
        <end position="290"/>
    </location>
</feature>
<feature type="compositionally biased region" description="Basic and acidic residues" evidence="4">
    <location>
        <begin position="587"/>
        <end position="600"/>
    </location>
</feature>
<evidence type="ECO:0000313" key="8">
    <source>
        <dbReference type="Proteomes" id="UP000006251"/>
    </source>
</evidence>
<evidence type="ECO:0000313" key="7">
    <source>
        <dbReference type="EMBL" id="GAC28450.1"/>
    </source>
</evidence>
<protein>
    <recommendedName>
        <fullName evidence="6">VWFA domain-containing protein</fullName>
    </recommendedName>
</protein>
<feature type="compositionally biased region" description="Low complexity" evidence="4">
    <location>
        <begin position="494"/>
        <end position="531"/>
    </location>
</feature>
<keyword evidence="2 3" id="KW-0802">TPR repeat</keyword>
<dbReference type="EMBL" id="BAEQ01000024">
    <property type="protein sequence ID" value="GAC28450.1"/>
    <property type="molecule type" value="Genomic_DNA"/>
</dbReference>
<proteinExistence type="predicted"/>
<evidence type="ECO:0000256" key="1">
    <source>
        <dbReference type="ARBA" id="ARBA00022737"/>
    </source>
</evidence>
<dbReference type="AlphaFoldDB" id="K6ZYS7"/>
<dbReference type="Pfam" id="PF07719">
    <property type="entry name" value="TPR_2"/>
    <property type="match status" value="1"/>
</dbReference>
<keyword evidence="5" id="KW-0812">Transmembrane</keyword>
<feature type="compositionally biased region" description="Low complexity" evidence="4">
    <location>
        <begin position="471"/>
        <end position="481"/>
    </location>
</feature>
<evidence type="ECO:0000259" key="6">
    <source>
        <dbReference type="PROSITE" id="PS50234"/>
    </source>
</evidence>
<dbReference type="PROSITE" id="PS50005">
    <property type="entry name" value="TPR"/>
    <property type="match status" value="1"/>
</dbReference>
<dbReference type="SUPFAM" id="SSF53300">
    <property type="entry name" value="vWA-like"/>
    <property type="match status" value="1"/>
</dbReference>